<organism evidence="4 5">
    <name type="scientific">Paucilactobacillus vaccinostercus DSM 20634</name>
    <dbReference type="NCBI Taxonomy" id="1423813"/>
    <lineage>
        <taxon>Bacteria</taxon>
        <taxon>Bacillati</taxon>
        <taxon>Bacillota</taxon>
        <taxon>Bacilli</taxon>
        <taxon>Lactobacillales</taxon>
        <taxon>Lactobacillaceae</taxon>
        <taxon>Paucilactobacillus</taxon>
    </lineage>
</organism>
<comment type="caution">
    <text evidence="4">The sequence shown here is derived from an EMBL/GenBank/DDBJ whole genome shotgun (WGS) entry which is preliminary data.</text>
</comment>
<protein>
    <submittedName>
        <fullName evidence="4">Beta-lactamase class C related penicillin binding protein</fullName>
    </submittedName>
</protein>
<evidence type="ECO:0000313" key="5">
    <source>
        <dbReference type="Proteomes" id="UP000051733"/>
    </source>
</evidence>
<dbReference type="Gene3D" id="3.40.710.10">
    <property type="entry name" value="DD-peptidase/beta-lactamase superfamily"/>
    <property type="match status" value="1"/>
</dbReference>
<evidence type="ECO:0000259" key="3">
    <source>
        <dbReference type="Pfam" id="PF00144"/>
    </source>
</evidence>
<dbReference type="PANTHER" id="PTHR46825">
    <property type="entry name" value="D-ALANYL-D-ALANINE-CARBOXYPEPTIDASE/ENDOPEPTIDASE AMPH"/>
    <property type="match status" value="1"/>
</dbReference>
<dbReference type="AlphaFoldDB" id="A0A0R2A3R1"/>
<sequence length="371" mass="40957">MNKRLLKWTLVPLLMLVAALAVGVRRADRTRTKTVHQTTTVTPQLAAPQQKQVTRVLSETHFSGTCSIFRHGREVMTVARGMADNGAQVPNRRQTMYEIDSIQKMITAALLMQQVTAGKVSLNDCLSRFYPTAPGARHITIRQMLDMTSGLSMTGAVGPTTVMSDRRIIASDLHRVRFNPAMHGKWNYQPVNFNLLAGILEQTSGQRYQTLVQQRVIARLHLKHTVFAYNVASQQLAAMGYNSTGVQTALNTYDHPAGRQLAWEHDELGTGQLYMSTGDLYRMTRAILRGQLISLSAVHQLYRSGSPSTYGAGFYINDRLRSVNGAGYGFEGTLRISANGQNAVILLSNYQIPGMGIKKIADAFNALASIT</sequence>
<name>A0A0R2A3R1_9LACO</name>
<proteinExistence type="predicted"/>
<feature type="domain" description="Beta-lactamase-related" evidence="3">
    <location>
        <begin position="67"/>
        <end position="353"/>
    </location>
</feature>
<accession>A0A0R2A3R1</accession>
<dbReference type="GO" id="GO:0016020">
    <property type="term" value="C:membrane"/>
    <property type="evidence" value="ECO:0007669"/>
    <property type="project" value="UniProtKB-SubCell"/>
</dbReference>
<dbReference type="STRING" id="1423813.FC26_GL001257"/>
<dbReference type="InterPro" id="IPR001466">
    <property type="entry name" value="Beta-lactam-related"/>
</dbReference>
<dbReference type="Pfam" id="PF00144">
    <property type="entry name" value="Beta-lactamase"/>
    <property type="match status" value="1"/>
</dbReference>
<dbReference type="Proteomes" id="UP000051733">
    <property type="component" value="Unassembled WGS sequence"/>
</dbReference>
<dbReference type="InterPro" id="IPR012338">
    <property type="entry name" value="Beta-lactam/transpept-like"/>
</dbReference>
<evidence type="ECO:0000256" key="1">
    <source>
        <dbReference type="ARBA" id="ARBA00004370"/>
    </source>
</evidence>
<dbReference type="EMBL" id="AYYY01000020">
    <property type="protein sequence ID" value="KRM61816.1"/>
    <property type="molecule type" value="Genomic_DNA"/>
</dbReference>
<gene>
    <name evidence="4" type="ORF">FC26_GL001257</name>
</gene>
<evidence type="ECO:0000256" key="2">
    <source>
        <dbReference type="ARBA" id="ARBA00023136"/>
    </source>
</evidence>
<dbReference type="OrthoDB" id="2151402at2"/>
<dbReference type="InterPro" id="IPR050491">
    <property type="entry name" value="AmpC-like"/>
</dbReference>
<reference evidence="4 5" key="1">
    <citation type="journal article" date="2015" name="Genome Announc.">
        <title>Expanding the biotechnology potential of lactobacilli through comparative genomics of 213 strains and associated genera.</title>
        <authorList>
            <person name="Sun Z."/>
            <person name="Harris H.M."/>
            <person name="McCann A."/>
            <person name="Guo C."/>
            <person name="Argimon S."/>
            <person name="Zhang W."/>
            <person name="Yang X."/>
            <person name="Jeffery I.B."/>
            <person name="Cooney J.C."/>
            <person name="Kagawa T.F."/>
            <person name="Liu W."/>
            <person name="Song Y."/>
            <person name="Salvetti E."/>
            <person name="Wrobel A."/>
            <person name="Rasinkangas P."/>
            <person name="Parkhill J."/>
            <person name="Rea M.C."/>
            <person name="O'Sullivan O."/>
            <person name="Ritari J."/>
            <person name="Douillard F.P."/>
            <person name="Paul Ross R."/>
            <person name="Yang R."/>
            <person name="Briner A.E."/>
            <person name="Felis G.E."/>
            <person name="de Vos W.M."/>
            <person name="Barrangou R."/>
            <person name="Klaenhammer T.R."/>
            <person name="Caufield P.W."/>
            <person name="Cui Y."/>
            <person name="Zhang H."/>
            <person name="O'Toole P.W."/>
        </authorList>
    </citation>
    <scope>NUCLEOTIDE SEQUENCE [LARGE SCALE GENOMIC DNA]</scope>
    <source>
        <strain evidence="4 5">DSM 20634</strain>
    </source>
</reference>
<dbReference type="PANTHER" id="PTHR46825:SF11">
    <property type="entry name" value="PENICILLIN-BINDING PROTEIN 4"/>
    <property type="match status" value="1"/>
</dbReference>
<comment type="subcellular location">
    <subcellularLocation>
        <location evidence="1">Membrane</location>
    </subcellularLocation>
</comment>
<dbReference type="PATRIC" id="fig|1423813.3.peg.1281"/>
<evidence type="ECO:0000313" key="4">
    <source>
        <dbReference type="EMBL" id="KRM61816.1"/>
    </source>
</evidence>
<dbReference type="RefSeq" id="WP_057778187.1">
    <property type="nucleotide sequence ID" value="NZ_AYYY01000020.1"/>
</dbReference>
<keyword evidence="5" id="KW-1185">Reference proteome</keyword>
<dbReference type="SUPFAM" id="SSF56601">
    <property type="entry name" value="beta-lactamase/transpeptidase-like"/>
    <property type="match status" value="1"/>
</dbReference>
<keyword evidence="2" id="KW-0472">Membrane</keyword>